<accession>A0A3S0XF15</accession>
<dbReference type="Proteomes" id="UP000288012">
    <property type="component" value="Unassembled WGS sequence"/>
</dbReference>
<dbReference type="Pfam" id="PF12694">
    <property type="entry name" value="cpYpsA"/>
    <property type="match status" value="1"/>
</dbReference>
<reference evidence="1 2" key="1">
    <citation type="submission" date="2018-12" db="EMBL/GenBank/DDBJ databases">
        <title>Legionella sp,whole genome shotgun sequence.</title>
        <authorList>
            <person name="Wu H."/>
        </authorList>
    </citation>
    <scope>NUCLEOTIDE SEQUENCE [LARGE SCALE GENOMIC DNA]</scope>
    <source>
        <strain evidence="2">km714</strain>
    </source>
</reference>
<dbReference type="InterPro" id="IPR024755">
    <property type="entry name" value="cpYpsA"/>
</dbReference>
<proteinExistence type="predicted"/>
<keyword evidence="2" id="KW-1185">Reference proteome</keyword>
<dbReference type="AlphaFoldDB" id="A0A3S0XF15"/>
<name>A0A3S0XF15_9GAMM</name>
<protein>
    <submittedName>
        <fullName evidence="1">Uncharacterized protein</fullName>
    </submittedName>
</protein>
<evidence type="ECO:0000313" key="2">
    <source>
        <dbReference type="Proteomes" id="UP000288012"/>
    </source>
</evidence>
<dbReference type="EMBL" id="RZGR01000048">
    <property type="protein sequence ID" value="RUQ79574.1"/>
    <property type="molecule type" value="Genomic_DNA"/>
</dbReference>
<gene>
    <name evidence="1" type="ORF">EKM59_11170</name>
</gene>
<evidence type="ECO:0000313" key="1">
    <source>
        <dbReference type="EMBL" id="RUQ79574.1"/>
    </source>
</evidence>
<comment type="caution">
    <text evidence="1">The sequence shown here is derived from an EMBL/GenBank/DDBJ whole genome shotgun (WGS) entry which is preliminary data.</text>
</comment>
<organism evidence="1 2">
    <name type="scientific">Legionella septentrionalis</name>
    <dbReference type="NCBI Taxonomy" id="2498109"/>
    <lineage>
        <taxon>Bacteria</taxon>
        <taxon>Pseudomonadati</taxon>
        <taxon>Pseudomonadota</taxon>
        <taxon>Gammaproteobacteria</taxon>
        <taxon>Legionellales</taxon>
        <taxon>Legionellaceae</taxon>
        <taxon>Legionella</taxon>
    </lineage>
</organism>
<dbReference type="Gene3D" id="3.40.50.450">
    <property type="match status" value="1"/>
</dbReference>
<sequence length="34" mass="3878">MIVSLDKKADAVEKIKEWISKNNIRILNIAGPRI</sequence>